<dbReference type="EMBL" id="BAAANF010000023">
    <property type="protein sequence ID" value="GAA1713316.1"/>
    <property type="molecule type" value="Genomic_DNA"/>
</dbReference>
<dbReference type="InterPro" id="IPR036661">
    <property type="entry name" value="Luciferase-like_sf"/>
</dbReference>
<evidence type="ECO:0000313" key="2">
    <source>
        <dbReference type="EMBL" id="GAA1713316.1"/>
    </source>
</evidence>
<gene>
    <name evidence="2" type="ORF">GCM10009745_72000</name>
</gene>
<protein>
    <submittedName>
        <fullName evidence="2">LLM class F420-dependent oxidoreductase</fullName>
    </submittedName>
</protein>
<dbReference type="Gene3D" id="3.20.20.30">
    <property type="entry name" value="Luciferase-like domain"/>
    <property type="match status" value="1"/>
</dbReference>
<dbReference type="InterPro" id="IPR011251">
    <property type="entry name" value="Luciferase-like_dom"/>
</dbReference>
<dbReference type="PANTHER" id="PTHR43244">
    <property type="match status" value="1"/>
</dbReference>
<dbReference type="PANTHER" id="PTHR43244:SF2">
    <property type="entry name" value="CONSERVED HYPOTHETICAL ALANINE AND PROLINE-RICH PROTEIN"/>
    <property type="match status" value="1"/>
</dbReference>
<proteinExistence type="predicted"/>
<dbReference type="Proteomes" id="UP001500280">
    <property type="component" value="Unassembled WGS sequence"/>
</dbReference>
<dbReference type="InterPro" id="IPR019919">
    <property type="entry name" value="Lucif-like_OxRdtase_MSMEG_2256"/>
</dbReference>
<dbReference type="Pfam" id="PF00296">
    <property type="entry name" value="Bac_luciferase"/>
    <property type="match status" value="1"/>
</dbReference>
<organism evidence="2 3">
    <name type="scientific">Kribbella yunnanensis</name>
    <dbReference type="NCBI Taxonomy" id="190194"/>
    <lineage>
        <taxon>Bacteria</taxon>
        <taxon>Bacillati</taxon>
        <taxon>Actinomycetota</taxon>
        <taxon>Actinomycetes</taxon>
        <taxon>Propionibacteriales</taxon>
        <taxon>Kribbellaceae</taxon>
        <taxon>Kribbella</taxon>
    </lineage>
</organism>
<evidence type="ECO:0000259" key="1">
    <source>
        <dbReference type="Pfam" id="PF00296"/>
    </source>
</evidence>
<accession>A0ABP4UWQ9</accession>
<keyword evidence="3" id="KW-1185">Reference proteome</keyword>
<dbReference type="NCBIfam" id="TIGR03617">
    <property type="entry name" value="F420_MSMEG_2256"/>
    <property type="match status" value="1"/>
</dbReference>
<feature type="domain" description="Luciferase-like" evidence="1">
    <location>
        <begin position="31"/>
        <end position="328"/>
    </location>
</feature>
<dbReference type="CDD" id="cd01097">
    <property type="entry name" value="Tetrahydromethanopterin_reductase"/>
    <property type="match status" value="1"/>
</dbReference>
<name>A0ABP4UWQ9_9ACTN</name>
<comment type="caution">
    <text evidence="2">The sequence shown here is derived from an EMBL/GenBank/DDBJ whole genome shotgun (WGS) entry which is preliminary data.</text>
</comment>
<dbReference type="SUPFAM" id="SSF51679">
    <property type="entry name" value="Bacterial luciferase-like"/>
    <property type="match status" value="1"/>
</dbReference>
<evidence type="ECO:0000313" key="3">
    <source>
        <dbReference type="Proteomes" id="UP001500280"/>
    </source>
</evidence>
<reference evidence="3" key="1">
    <citation type="journal article" date="2019" name="Int. J. Syst. Evol. Microbiol.">
        <title>The Global Catalogue of Microorganisms (GCM) 10K type strain sequencing project: providing services to taxonomists for standard genome sequencing and annotation.</title>
        <authorList>
            <consortium name="The Broad Institute Genomics Platform"/>
            <consortium name="The Broad Institute Genome Sequencing Center for Infectious Disease"/>
            <person name="Wu L."/>
            <person name="Ma J."/>
        </authorList>
    </citation>
    <scope>NUCLEOTIDE SEQUENCE [LARGE SCALE GENOMIC DNA]</scope>
    <source>
        <strain evidence="3">JCM 14307</strain>
    </source>
</reference>
<sequence>MIDDSLSVKKVASIQAHGNHQEDDVYVDHAEYPKSLDDVPQAARDSERIGYDAHWVSETTGDPFVAAAVAATVTSKVGVGTNIAVAFARNPMTVAASASDIHRLSDGRFILGLGTQVKAHITRRFSMPWSHPVARMREFVLAARAIWAHWNDGLPLDFEGEFYRHTLSSPVFMPSPNPHGSPPVFLAGVGKQMTEVAGEVADGFLAHTFTTPQYLRQVTLPALERGRAKRGRDLDDFVVSGVCNVLIDDDHFGRSLAKVKQQIAFYASTPAYRPVLELHGWSDLGEELHRLTVAKRWDSLAEAVDDEVVEAFAVIGTPDSLAQQVADRFGGALDRVTLGIYGEIEPGEREGILNALRAGRHRSR</sequence>
<dbReference type="InterPro" id="IPR050564">
    <property type="entry name" value="F420-G6PD/mer"/>
</dbReference>